<dbReference type="PANTHER" id="PTHR43649">
    <property type="entry name" value="ARABINOSE-BINDING PROTEIN-RELATED"/>
    <property type="match status" value="1"/>
</dbReference>
<dbReference type="Gene3D" id="3.40.190.10">
    <property type="entry name" value="Periplasmic binding protein-like II"/>
    <property type="match status" value="1"/>
</dbReference>
<organism evidence="1">
    <name type="scientific">Pseudothermotoga hypogea</name>
    <dbReference type="NCBI Taxonomy" id="57487"/>
    <lineage>
        <taxon>Bacteria</taxon>
        <taxon>Thermotogati</taxon>
        <taxon>Thermotogota</taxon>
        <taxon>Thermotogae</taxon>
        <taxon>Thermotogales</taxon>
        <taxon>Thermotogaceae</taxon>
        <taxon>Pseudothermotoga</taxon>
    </lineage>
</organism>
<protein>
    <submittedName>
        <fullName evidence="1">Carbohydrate ABC transporter substrate-binding protein</fullName>
    </submittedName>
</protein>
<proteinExistence type="predicted"/>
<gene>
    <name evidence="1" type="ORF">ENW55_02015</name>
</gene>
<dbReference type="SUPFAM" id="SSF53850">
    <property type="entry name" value="Periplasmic binding protein-like II"/>
    <property type="match status" value="1"/>
</dbReference>
<reference evidence="1" key="1">
    <citation type="journal article" date="2020" name="mSystems">
        <title>Genome- and Community-Level Interaction Insights into Carbon Utilization and Element Cycling Functions of Hydrothermarchaeota in Hydrothermal Sediment.</title>
        <authorList>
            <person name="Zhou Z."/>
            <person name="Liu Y."/>
            <person name="Xu W."/>
            <person name="Pan J."/>
            <person name="Luo Z.H."/>
            <person name="Li M."/>
        </authorList>
    </citation>
    <scope>NUCLEOTIDE SEQUENCE [LARGE SCALE GENOMIC DNA]</scope>
    <source>
        <strain evidence="1">SpSt-86</strain>
    </source>
</reference>
<name>A0A832MLT8_9THEM</name>
<sequence>MKYFKWISLFLIVAVAVSAVAAKIKLVVWCGGGTEREGLEAAIAEYKKQNPNVEFELVDVPYAQYEQKVRLGIMSGDLPDLVTITYPYAPGYMQYMIDLRPYIQKYLGITPDQYLKAMYDVAAVRIVDTKGEVRYVPLHFTMQCLWVNADYFKKAKIPFPPFGGRSEPWTWEEFIDVLKKVKEANNLPYAMSMQRTAERLFNYLGIRGVKILDENLEFMLDKDPRARQVLEEFISLFKENLMVPAEWIAAQDPNMAFTGGLTAVLWAGSWSTLDLLKAEKNFVPAYLPKDAEWLSCEGGRFFGAFKTGKQDREEAAAEFALWVGWKGLGYDIYLKKTYHMSAYKEHEVDYDKEVMKQVQAVCGRLAEVTPNWVVTVRNSTVYSRLQTPIVNQISAVIAGQMSLDEAIKNIRKEYEKLVAELGVKK</sequence>
<dbReference type="Pfam" id="PF01547">
    <property type="entry name" value="SBP_bac_1"/>
    <property type="match status" value="1"/>
</dbReference>
<dbReference type="PANTHER" id="PTHR43649:SF32">
    <property type="entry name" value="SUGAR BINDING SECRETED PROTEIN"/>
    <property type="match status" value="1"/>
</dbReference>
<dbReference type="InterPro" id="IPR006059">
    <property type="entry name" value="SBP"/>
</dbReference>
<accession>A0A832MLT8</accession>
<dbReference type="InterPro" id="IPR050490">
    <property type="entry name" value="Bact_solute-bd_prot1"/>
</dbReference>
<evidence type="ECO:0000313" key="1">
    <source>
        <dbReference type="EMBL" id="HGZ78744.1"/>
    </source>
</evidence>
<dbReference type="EMBL" id="DTKQ01000015">
    <property type="protein sequence ID" value="HGZ78744.1"/>
    <property type="molecule type" value="Genomic_DNA"/>
</dbReference>
<dbReference type="AlphaFoldDB" id="A0A832MLT8"/>
<comment type="caution">
    <text evidence="1">The sequence shown here is derived from an EMBL/GenBank/DDBJ whole genome shotgun (WGS) entry which is preliminary data.</text>
</comment>